<dbReference type="EMBL" id="WEGI01000004">
    <property type="protein sequence ID" value="MQY26414.1"/>
    <property type="molecule type" value="Genomic_DNA"/>
</dbReference>
<feature type="transmembrane region" description="Helical" evidence="1">
    <location>
        <begin position="215"/>
        <end position="232"/>
    </location>
</feature>
<comment type="caution">
    <text evidence="3">The sequence shown here is derived from an EMBL/GenBank/DDBJ whole genome shotgun (WGS) entry which is preliminary data.</text>
</comment>
<dbReference type="Proteomes" id="UP000431401">
    <property type="component" value="Unassembled WGS sequence"/>
</dbReference>
<dbReference type="InterPro" id="IPR012171">
    <property type="entry name" value="Fatty_acid_desaturase"/>
</dbReference>
<dbReference type="PIRSF" id="PIRSF015921">
    <property type="entry name" value="FA_sphinglp_des"/>
    <property type="match status" value="1"/>
</dbReference>
<feature type="transmembrane region" description="Helical" evidence="1">
    <location>
        <begin position="57"/>
        <end position="75"/>
    </location>
</feature>
<dbReference type="PANTHER" id="PTHR19353">
    <property type="entry name" value="FATTY ACID DESATURASE 2"/>
    <property type="match status" value="1"/>
</dbReference>
<dbReference type="PANTHER" id="PTHR19353:SF19">
    <property type="entry name" value="DELTA(5) FATTY ACID DESATURASE C-RELATED"/>
    <property type="match status" value="1"/>
</dbReference>
<dbReference type="GO" id="GO:0016717">
    <property type="term" value="F:oxidoreductase activity, acting on paired donors, with oxidation of a pair of donors resulting in the reduction of molecular oxygen to two molecules of water"/>
    <property type="evidence" value="ECO:0007669"/>
    <property type="project" value="TreeGrafter"/>
</dbReference>
<evidence type="ECO:0000313" key="4">
    <source>
        <dbReference type="Proteomes" id="UP000431401"/>
    </source>
</evidence>
<reference evidence="3 4" key="1">
    <citation type="submission" date="2019-10" db="EMBL/GenBank/DDBJ databases">
        <title>Nocardia macrotermitis sp. nov. and Nocardia aurantia sp. nov., isolated from the gut of fungus growing-termite Macrotermes natalensis.</title>
        <authorList>
            <person name="Benndorf R."/>
            <person name="Schwitalla J."/>
            <person name="Martin K."/>
            <person name="De Beer W."/>
            <person name="Kaster A.-K."/>
            <person name="Vollmers J."/>
            <person name="Poulsen M."/>
            <person name="Beemelmanns C."/>
        </authorList>
    </citation>
    <scope>NUCLEOTIDE SEQUENCE [LARGE SCALE GENOMIC DNA]</scope>
    <source>
        <strain evidence="3 4">RB56</strain>
    </source>
</reference>
<dbReference type="AlphaFoldDB" id="A0A7K0DNN6"/>
<dbReference type="RefSeq" id="WP_153340683.1">
    <property type="nucleotide sequence ID" value="NZ_WEGI01000004.1"/>
</dbReference>
<keyword evidence="4" id="KW-1185">Reference proteome</keyword>
<evidence type="ECO:0000256" key="1">
    <source>
        <dbReference type="SAM" id="Phobius"/>
    </source>
</evidence>
<dbReference type="InterPro" id="IPR005804">
    <property type="entry name" value="FA_desaturase_dom"/>
</dbReference>
<feature type="transmembrane region" description="Helical" evidence="1">
    <location>
        <begin position="81"/>
        <end position="103"/>
    </location>
</feature>
<dbReference type="GO" id="GO:0016020">
    <property type="term" value="C:membrane"/>
    <property type="evidence" value="ECO:0007669"/>
    <property type="project" value="TreeGrafter"/>
</dbReference>
<feature type="domain" description="Fatty acid desaturase" evidence="2">
    <location>
        <begin position="77"/>
        <end position="336"/>
    </location>
</feature>
<evidence type="ECO:0000259" key="2">
    <source>
        <dbReference type="Pfam" id="PF00487"/>
    </source>
</evidence>
<organism evidence="3 4">
    <name type="scientific">Nocardia aurantia</name>
    <dbReference type="NCBI Taxonomy" id="2585199"/>
    <lineage>
        <taxon>Bacteria</taxon>
        <taxon>Bacillati</taxon>
        <taxon>Actinomycetota</taxon>
        <taxon>Actinomycetes</taxon>
        <taxon>Mycobacteriales</taxon>
        <taxon>Nocardiaceae</taxon>
        <taxon>Nocardia</taxon>
    </lineage>
</organism>
<name>A0A7K0DNN6_9NOCA</name>
<dbReference type="CDD" id="cd03506">
    <property type="entry name" value="Delta6-FADS-like"/>
    <property type="match status" value="1"/>
</dbReference>
<accession>A0A7K0DNN6</accession>
<sequence>MTAPYERLLATPRTDPIAESDRSAAAGRRESPFPALQAEIRAAGLLDLRWRHYLGKMIVNVIMLIAGWTVFFVLGSSWWQLLVAVYLAFCYVQTGLLGHDIGHHQVSRRKRTMEALGYLHGNLLLGASYEWWINHHNRHHSNPNHIEKDPDIVRRKAIFTAEQADQPMSAGRRFVVRHQEKVFFPMAILESLGLRVVSARAIAQRTVRRPIVEGALIAVHFAAYLTAVFVVLDLPKALVFIAVHHGLTGLYGGMIFAPNHKGMPVRTDRESLDWMTRQVITARNIRGGLVTDYLYGGLNYQIEHHLFPSMPQPNLGRAHPIVRRHCEAAGLTYHETSIPGSYLEIVRHLHRVGREARPRLIAAGQRAGR</sequence>
<evidence type="ECO:0000313" key="3">
    <source>
        <dbReference type="EMBL" id="MQY26414.1"/>
    </source>
</evidence>
<keyword evidence="1" id="KW-1133">Transmembrane helix</keyword>
<dbReference type="OrthoDB" id="104711at2"/>
<dbReference type="Pfam" id="PF00487">
    <property type="entry name" value="FA_desaturase"/>
    <property type="match status" value="1"/>
</dbReference>
<keyword evidence="1" id="KW-0812">Transmembrane</keyword>
<feature type="transmembrane region" description="Helical" evidence="1">
    <location>
        <begin position="238"/>
        <end position="257"/>
    </location>
</feature>
<gene>
    <name evidence="3" type="ORF">NRB56_19810</name>
</gene>
<keyword evidence="1" id="KW-0472">Membrane</keyword>
<proteinExistence type="predicted"/>
<protein>
    <recommendedName>
        <fullName evidence="2">Fatty acid desaturase domain-containing protein</fullName>
    </recommendedName>
</protein>
<dbReference type="GO" id="GO:0008610">
    <property type="term" value="P:lipid biosynthetic process"/>
    <property type="evidence" value="ECO:0007669"/>
    <property type="project" value="UniProtKB-ARBA"/>
</dbReference>